<feature type="transmembrane region" description="Helical" evidence="1">
    <location>
        <begin position="17"/>
        <end position="36"/>
    </location>
</feature>
<evidence type="ECO:0000313" key="3">
    <source>
        <dbReference type="Proteomes" id="UP000236655"/>
    </source>
</evidence>
<dbReference type="InterPro" id="IPR009883">
    <property type="entry name" value="YgfX"/>
</dbReference>
<dbReference type="RefSeq" id="WP_102950665.1">
    <property type="nucleotide sequence ID" value="NZ_CP024847.1"/>
</dbReference>
<proteinExistence type="predicted"/>
<dbReference type="AlphaFoldDB" id="A0A2I7N575"/>
<protein>
    <submittedName>
        <fullName evidence="2">Uncharacterized protein</fullName>
    </submittedName>
</protein>
<accession>A0A2I7N575</accession>
<keyword evidence="3" id="KW-1185">Reference proteome</keyword>
<reference evidence="3" key="1">
    <citation type="submission" date="2017-11" db="EMBL/GenBank/DDBJ databases">
        <authorList>
            <person name="Chan K.G."/>
            <person name="Lee L.S."/>
        </authorList>
    </citation>
    <scope>NUCLEOTIDE SEQUENCE [LARGE SCALE GENOMIC DNA]</scope>
    <source>
        <strain evidence="3">DSM 100970</strain>
    </source>
</reference>
<keyword evidence="1" id="KW-1133">Transmembrane helix</keyword>
<keyword evidence="1" id="KW-0812">Transmembrane</keyword>
<evidence type="ECO:0000313" key="2">
    <source>
        <dbReference type="EMBL" id="AUR51365.1"/>
    </source>
</evidence>
<organism evidence="2 3">
    <name type="scientific">Aquella oligotrophica</name>
    <dbReference type="NCBI Taxonomy" id="2067065"/>
    <lineage>
        <taxon>Bacteria</taxon>
        <taxon>Pseudomonadati</taxon>
        <taxon>Pseudomonadota</taxon>
        <taxon>Betaproteobacteria</taxon>
        <taxon>Neisseriales</taxon>
        <taxon>Neisseriaceae</taxon>
        <taxon>Aquella</taxon>
    </lineage>
</organism>
<sequence length="141" mass="16568">MSDELLSISITKRKSNWLVFFAIVSIIILMASAANIMNWYKLLLVTVLMLWLLIIAYQYYFYHPEKIDLLLAINNAIVWENNRTELYDIVKITTLSYFCTIIGIKTATKKTRYLLIAFNNIPVTKYKALRRHIKWQPTSSN</sequence>
<dbReference type="Proteomes" id="UP000236655">
    <property type="component" value="Chromosome"/>
</dbReference>
<dbReference type="EMBL" id="CP024847">
    <property type="protein sequence ID" value="AUR51365.1"/>
    <property type="molecule type" value="Genomic_DNA"/>
</dbReference>
<gene>
    <name evidence="2" type="ORF">CUN60_03300</name>
</gene>
<evidence type="ECO:0000256" key="1">
    <source>
        <dbReference type="SAM" id="Phobius"/>
    </source>
</evidence>
<dbReference type="KEGG" id="nba:CUN60_03300"/>
<name>A0A2I7N575_9NEIS</name>
<dbReference type="Pfam" id="PF07254">
    <property type="entry name" value="Cpta_toxin"/>
    <property type="match status" value="1"/>
</dbReference>
<feature type="transmembrane region" description="Helical" evidence="1">
    <location>
        <begin position="42"/>
        <end position="62"/>
    </location>
</feature>
<keyword evidence="1" id="KW-0472">Membrane</keyword>